<evidence type="ECO:0000259" key="1">
    <source>
        <dbReference type="PROSITE" id="PS51186"/>
    </source>
</evidence>
<dbReference type="RefSeq" id="XP_027772714.1">
    <property type="nucleotide sequence ID" value="XM_027916913.1"/>
</dbReference>
<name>A0ABM1GRA0_SOLPN</name>
<reference evidence="2" key="1">
    <citation type="journal article" date="2014" name="Nat. Genet.">
        <title>The genome of the stress-tolerant wild tomato species Solanum pennellii.</title>
        <authorList>
            <person name="Bolger A."/>
            <person name="Scossa F."/>
            <person name="Bolger M.E."/>
            <person name="Lanz C."/>
            <person name="Maumus F."/>
            <person name="Tohge T."/>
            <person name="Quesneville H."/>
            <person name="Alseekh S."/>
            <person name="Sorensen I."/>
            <person name="Lichtenstein G."/>
            <person name="Fich E.A."/>
            <person name="Conte M."/>
            <person name="Keller H."/>
            <person name="Schneeberger K."/>
            <person name="Schwacke R."/>
            <person name="Ofner I."/>
            <person name="Vrebalov J."/>
            <person name="Xu Y."/>
            <person name="Osorio S."/>
            <person name="Aflitos S.A."/>
            <person name="Schijlen E."/>
            <person name="Jimenez-Gomez J.M."/>
            <person name="Ryngajllo M."/>
            <person name="Kimura S."/>
            <person name="Kumar R."/>
            <person name="Koenig D."/>
            <person name="Headland L.R."/>
            <person name="Maloof J.N."/>
            <person name="Sinha N."/>
            <person name="van Ham R.C."/>
            <person name="Lankhorst R.K."/>
            <person name="Mao L."/>
            <person name="Vogel A."/>
            <person name="Arsova B."/>
            <person name="Panstruga R."/>
            <person name="Fei Z."/>
            <person name="Rose J.K."/>
            <person name="Zamir D."/>
            <person name="Carrari F."/>
            <person name="Giovannoni J.J."/>
            <person name="Weigel D."/>
            <person name="Usadel B."/>
            <person name="Fernie A.R."/>
        </authorList>
    </citation>
    <scope>NUCLEOTIDE SEQUENCE [LARGE SCALE GENOMIC DNA]</scope>
</reference>
<dbReference type="PANTHER" id="PTHR47426:SF3">
    <property type="entry name" value="GCN5-RELATED N-ACETYLTRANSFERASE 6, CHLOROPLASTIC"/>
    <property type="match status" value="1"/>
</dbReference>
<gene>
    <name evidence="3 4" type="primary">LOC107018720</name>
</gene>
<dbReference type="InterPro" id="IPR000182">
    <property type="entry name" value="GNAT_dom"/>
</dbReference>
<dbReference type="PANTHER" id="PTHR47426">
    <property type="entry name" value="ACYL-COA N-ACYLTRANSFERASES (NAT) SUPERFAMILY PROTEIN"/>
    <property type="match status" value="1"/>
</dbReference>
<dbReference type="SUPFAM" id="SSF55729">
    <property type="entry name" value="Acyl-CoA N-acyltransferases (Nat)"/>
    <property type="match status" value="1"/>
</dbReference>
<sequence length="299" mass="34363">MATSSGYLTNSFSKRAIHESISAFLIMSGRSSNLNSSSKGKKQVFRELRYAIPQSETESTCTWNLHFDRLDEQVLDQENRHQFMAHEAVLDEEYWTAAWLRAESHWENRQNDRFVNNYKRKYAEQEFNALKRRCKSQIGQRCTCIVAESNFSCHCFGACFKPYRDLVRAEDKIIGHTVLNSVVGTLDLIIGHLSSGESFPWGRVNAPDLSNIERSSINRYGYIANLCVLKSSRRKGVARNMLHFAIRLAKEYGAEKVFVHVHTNNGPAQKLYQNVGFQVVEVKNHKLAEEQPHLLFLRA</sequence>
<dbReference type="GeneID" id="107018720"/>
<dbReference type="RefSeq" id="XP_015074759.1">
    <property type="nucleotide sequence ID" value="XM_015219273.2"/>
</dbReference>
<dbReference type="InterPro" id="IPR016181">
    <property type="entry name" value="Acyl_CoA_acyltransferase"/>
</dbReference>
<reference evidence="3 4" key="2">
    <citation type="submission" date="2025-05" db="UniProtKB">
        <authorList>
            <consortium name="RefSeq"/>
        </authorList>
    </citation>
    <scope>IDENTIFICATION</scope>
</reference>
<dbReference type="Gene3D" id="3.40.630.30">
    <property type="match status" value="1"/>
</dbReference>
<protein>
    <submittedName>
        <fullName evidence="3 4">Uncharacterized protein LOC107018720 isoform X1</fullName>
    </submittedName>
</protein>
<dbReference type="Pfam" id="PF00583">
    <property type="entry name" value="Acetyltransf_1"/>
    <property type="match status" value="1"/>
</dbReference>
<dbReference type="PROSITE" id="PS51186">
    <property type="entry name" value="GNAT"/>
    <property type="match status" value="1"/>
</dbReference>
<evidence type="ECO:0000313" key="3">
    <source>
        <dbReference type="RefSeq" id="XP_015074759.1"/>
    </source>
</evidence>
<proteinExistence type="predicted"/>
<evidence type="ECO:0000313" key="2">
    <source>
        <dbReference type="Proteomes" id="UP000694930"/>
    </source>
</evidence>
<accession>A0ABM1GRA0</accession>
<feature type="domain" description="N-acetyltransferase" evidence="1">
    <location>
        <begin position="217"/>
        <end position="298"/>
    </location>
</feature>
<evidence type="ECO:0000313" key="4">
    <source>
        <dbReference type="RefSeq" id="XP_027772714.1"/>
    </source>
</evidence>
<dbReference type="Proteomes" id="UP000694930">
    <property type="component" value="Chromosome 5"/>
</dbReference>
<dbReference type="CDD" id="cd04301">
    <property type="entry name" value="NAT_SF"/>
    <property type="match status" value="1"/>
</dbReference>
<keyword evidence="2" id="KW-1185">Reference proteome</keyword>
<organism evidence="2 3">
    <name type="scientific">Solanum pennellii</name>
    <name type="common">Tomato</name>
    <name type="synonym">Lycopersicon pennellii</name>
    <dbReference type="NCBI Taxonomy" id="28526"/>
    <lineage>
        <taxon>Eukaryota</taxon>
        <taxon>Viridiplantae</taxon>
        <taxon>Streptophyta</taxon>
        <taxon>Embryophyta</taxon>
        <taxon>Tracheophyta</taxon>
        <taxon>Spermatophyta</taxon>
        <taxon>Magnoliopsida</taxon>
        <taxon>eudicotyledons</taxon>
        <taxon>Gunneridae</taxon>
        <taxon>Pentapetalae</taxon>
        <taxon>asterids</taxon>
        <taxon>lamiids</taxon>
        <taxon>Solanales</taxon>
        <taxon>Solanaceae</taxon>
        <taxon>Solanoideae</taxon>
        <taxon>Solaneae</taxon>
        <taxon>Solanum</taxon>
        <taxon>Solanum subgen. Lycopersicon</taxon>
    </lineage>
</organism>